<accession>A0A127EM92</accession>
<feature type="coiled-coil region" evidence="1">
    <location>
        <begin position="93"/>
        <end position="120"/>
    </location>
</feature>
<reference evidence="2 3" key="1">
    <citation type="journal article" date="2016" name="PLoS ONE">
        <title>Plasmid Characterization and Chromosome Analysis of Two netF+ Clostridium perfringens Isolates Associated with Foal and Canine Necrotizing Enteritis.</title>
        <authorList>
            <person name="Mehdizadeh Gohari I."/>
            <person name="Kropinski A.M."/>
            <person name="Weese S.J."/>
            <person name="Parreira V.R."/>
            <person name="Whitehead A.E."/>
            <person name="Boerlin P."/>
            <person name="Prescott J.F."/>
        </authorList>
    </citation>
    <scope>NUCLEOTIDE SEQUENCE [LARGE SCALE GENOMIC DNA]</scope>
    <source>
        <strain evidence="2 3">JP838</strain>
    </source>
</reference>
<proteinExistence type="predicted"/>
<sequence length="286" mass="33159">MNKKNKSIIIGLVVLILLFIGGIIGKRINEENAVIKKAEVAINNGDYDNAKDILYTVVDGNNKKIDKLWNIVVSYQKAQSLGVDSGLKYLNEIDNSYKKYDRLKEDVDNLKKELLNIKKIRKEFLVKIEEVKSLIEKGEYEQAEELSKETSEWQYIEQADKNTMYDLHVKASELLSNQRKDNYAKEEAEGKEKEALEKEKQNKLKIETDENNFSKTVAQEMLDKMNADNGNTRNFYELSSDLNIDETGKKYFNVVAKDKDWIKFDDNTILAKYRLYSNGELVEIQQ</sequence>
<name>A0A127EM92_CLOPF</name>
<organism evidence="2 3">
    <name type="scientific">Clostridium perfringens</name>
    <dbReference type="NCBI Taxonomy" id="1502"/>
    <lineage>
        <taxon>Bacteria</taxon>
        <taxon>Bacillati</taxon>
        <taxon>Bacillota</taxon>
        <taxon>Clostridia</taxon>
        <taxon>Eubacteriales</taxon>
        <taxon>Clostridiaceae</taxon>
        <taxon>Clostridium</taxon>
    </lineage>
</organism>
<keyword evidence="1" id="KW-0175">Coiled coil</keyword>
<evidence type="ECO:0000313" key="2">
    <source>
        <dbReference type="EMBL" id="AMN37084.1"/>
    </source>
</evidence>
<dbReference type="AlphaFoldDB" id="A0A127EM92"/>
<dbReference type="EMBL" id="CP010994">
    <property type="protein sequence ID" value="AMN37084.1"/>
    <property type="molecule type" value="Genomic_DNA"/>
</dbReference>
<protein>
    <submittedName>
        <fullName evidence="2">Uncharacterized protein</fullName>
    </submittedName>
</protein>
<dbReference type="OrthoDB" id="1931619at2"/>
<dbReference type="RefSeq" id="WP_061429355.1">
    <property type="nucleotide sequence ID" value="NZ_CATNZO010000001.1"/>
</dbReference>
<dbReference type="Proteomes" id="UP000070260">
    <property type="component" value="Chromosome"/>
</dbReference>
<evidence type="ECO:0000313" key="3">
    <source>
        <dbReference type="Proteomes" id="UP000070260"/>
    </source>
</evidence>
<evidence type="ECO:0000256" key="1">
    <source>
        <dbReference type="SAM" id="Coils"/>
    </source>
</evidence>
<dbReference type="PATRIC" id="fig|1502.177.peg.3121"/>
<gene>
    <name evidence="2" type="ORF">JFP838_15555</name>
</gene>